<proteinExistence type="predicted"/>
<evidence type="ECO:0000256" key="1">
    <source>
        <dbReference type="SAM" id="MobiDB-lite"/>
    </source>
</evidence>
<sequence length="289" mass="32291">MIMVPAHQNFFNQQEQQQKINDHCIGNGYVGCGDSYTGTLSVMSSRTLSWYDYGGGETCLGSDHLAVVDHHHRMAEDESRSTSSVNESGSSSKGTNTPTKEPPQNKEDIERWLQLGLGGGSELKLDRPIEPRTSHDLIELDLFSGANNTQHVKPPLITATNTSNNTTTTTTMISTPPSTLFLQHPRTSFSFLHQQEVSWGYRPNSWNPTASTSTSSLLPNLPAMSMQYYPQRFHQTPVLDIIGPSNSDFRVIDPPRRPHSGVWVILQASQNQEKEPFLPQIPKNYLRIK</sequence>
<dbReference type="Proteomes" id="UP000195402">
    <property type="component" value="Unassembled WGS sequence"/>
</dbReference>
<dbReference type="OrthoDB" id="1932457at2759"/>
<feature type="region of interest" description="Disordered" evidence="1">
    <location>
        <begin position="73"/>
        <end position="107"/>
    </location>
</feature>
<protein>
    <submittedName>
        <fullName evidence="2">Uncharacterized protein</fullName>
    </submittedName>
</protein>
<dbReference type="PANTHER" id="PTHR47290:SF4">
    <property type="entry name" value="RING FINGER PROTEIN"/>
    <property type="match status" value="1"/>
</dbReference>
<dbReference type="STRING" id="56857.A0A200QGV9"/>
<keyword evidence="3" id="KW-1185">Reference proteome</keyword>
<dbReference type="AlphaFoldDB" id="A0A200QGV9"/>
<name>A0A200QGV9_MACCD</name>
<evidence type="ECO:0000313" key="2">
    <source>
        <dbReference type="EMBL" id="OVA09645.1"/>
    </source>
</evidence>
<reference evidence="2 3" key="1">
    <citation type="journal article" date="2017" name="Mol. Plant">
        <title>The Genome of Medicinal Plant Macleaya cordata Provides New Insights into Benzylisoquinoline Alkaloids Metabolism.</title>
        <authorList>
            <person name="Liu X."/>
            <person name="Liu Y."/>
            <person name="Huang P."/>
            <person name="Ma Y."/>
            <person name="Qing Z."/>
            <person name="Tang Q."/>
            <person name="Cao H."/>
            <person name="Cheng P."/>
            <person name="Zheng Y."/>
            <person name="Yuan Z."/>
            <person name="Zhou Y."/>
            <person name="Liu J."/>
            <person name="Tang Z."/>
            <person name="Zhuo Y."/>
            <person name="Zhang Y."/>
            <person name="Yu L."/>
            <person name="Huang J."/>
            <person name="Yang P."/>
            <person name="Peng Q."/>
            <person name="Zhang J."/>
            <person name="Jiang W."/>
            <person name="Zhang Z."/>
            <person name="Lin K."/>
            <person name="Ro D.K."/>
            <person name="Chen X."/>
            <person name="Xiong X."/>
            <person name="Shang Y."/>
            <person name="Huang S."/>
            <person name="Zeng J."/>
        </authorList>
    </citation>
    <scope>NUCLEOTIDE SEQUENCE [LARGE SCALE GENOMIC DNA]</scope>
    <source>
        <strain evidence="3">cv. BLH2017</strain>
        <tissue evidence="2">Root</tissue>
    </source>
</reference>
<dbReference type="FunCoup" id="A0A200QGV9">
    <property type="interactions" value="13"/>
</dbReference>
<dbReference type="PANTHER" id="PTHR47290">
    <property type="entry name" value="RING FINGER PROTEIN"/>
    <property type="match status" value="1"/>
</dbReference>
<comment type="caution">
    <text evidence="2">The sequence shown here is derived from an EMBL/GenBank/DDBJ whole genome shotgun (WGS) entry which is preliminary data.</text>
</comment>
<dbReference type="InterPro" id="IPR044171">
    <property type="entry name" value="LAX2-like"/>
</dbReference>
<organism evidence="2 3">
    <name type="scientific">Macleaya cordata</name>
    <name type="common">Five-seeded plume-poppy</name>
    <name type="synonym">Bocconia cordata</name>
    <dbReference type="NCBI Taxonomy" id="56857"/>
    <lineage>
        <taxon>Eukaryota</taxon>
        <taxon>Viridiplantae</taxon>
        <taxon>Streptophyta</taxon>
        <taxon>Embryophyta</taxon>
        <taxon>Tracheophyta</taxon>
        <taxon>Spermatophyta</taxon>
        <taxon>Magnoliopsida</taxon>
        <taxon>Ranunculales</taxon>
        <taxon>Papaveraceae</taxon>
        <taxon>Papaveroideae</taxon>
        <taxon>Macleaya</taxon>
    </lineage>
</organism>
<dbReference type="InParanoid" id="A0A200QGV9"/>
<dbReference type="EMBL" id="MVGT01002051">
    <property type="protein sequence ID" value="OVA09645.1"/>
    <property type="molecule type" value="Genomic_DNA"/>
</dbReference>
<dbReference type="OMA" id="AYEYDHN"/>
<evidence type="ECO:0000313" key="3">
    <source>
        <dbReference type="Proteomes" id="UP000195402"/>
    </source>
</evidence>
<feature type="compositionally biased region" description="Low complexity" evidence="1">
    <location>
        <begin position="81"/>
        <end position="92"/>
    </location>
</feature>
<gene>
    <name evidence="2" type="ORF">BVC80_9101g179</name>
</gene>
<accession>A0A200QGV9</accession>